<evidence type="ECO:0000256" key="1">
    <source>
        <dbReference type="HAMAP-Rule" id="MF_01866"/>
    </source>
</evidence>
<evidence type="ECO:0000313" key="4">
    <source>
        <dbReference type="Proteomes" id="UP000199424"/>
    </source>
</evidence>
<keyword evidence="4" id="KW-1185">Reference proteome</keyword>
<sequence>MLCAIYRSPRRADTYLYMPHPADFTKIPEPLQKSFGQPIHVMTMALTPERQLARLTVEELTEHLNEAGFYLQMPPKQESLLDAHKKQQQESAS</sequence>
<dbReference type="InterPro" id="IPR027354">
    <property type="entry name" value="YcgL_dom"/>
</dbReference>
<name>A0A1I6GJA1_9GAMM</name>
<organism evidence="3 4">
    <name type="scientific">Pseudidiomarina maritima</name>
    <dbReference type="NCBI Taxonomy" id="519453"/>
    <lineage>
        <taxon>Bacteria</taxon>
        <taxon>Pseudomonadati</taxon>
        <taxon>Pseudomonadota</taxon>
        <taxon>Gammaproteobacteria</taxon>
        <taxon>Alteromonadales</taxon>
        <taxon>Idiomarinaceae</taxon>
        <taxon>Pseudidiomarina</taxon>
    </lineage>
</organism>
<proteinExistence type="inferred from homology"/>
<accession>A0A1I6GJA1</accession>
<dbReference type="EMBL" id="FOYU01000001">
    <property type="protein sequence ID" value="SFR42219.1"/>
    <property type="molecule type" value="Genomic_DNA"/>
</dbReference>
<gene>
    <name evidence="3" type="ORF">SAMN04488070_0797</name>
</gene>
<dbReference type="HAMAP" id="MF_01866">
    <property type="entry name" value="UPF0745"/>
    <property type="match status" value="1"/>
</dbReference>
<dbReference type="Proteomes" id="UP000199424">
    <property type="component" value="Unassembled WGS sequence"/>
</dbReference>
<dbReference type="AlphaFoldDB" id="A0A1I6GJA1"/>
<feature type="domain" description="YcgL" evidence="2">
    <location>
        <begin position="1"/>
        <end position="85"/>
    </location>
</feature>
<dbReference type="PANTHER" id="PTHR38109">
    <property type="entry name" value="PROTEIN YCGL"/>
    <property type="match status" value="1"/>
</dbReference>
<dbReference type="PANTHER" id="PTHR38109:SF1">
    <property type="entry name" value="PROTEIN YCGL"/>
    <property type="match status" value="1"/>
</dbReference>
<evidence type="ECO:0000259" key="2">
    <source>
        <dbReference type="PROSITE" id="PS51648"/>
    </source>
</evidence>
<dbReference type="SUPFAM" id="SSF160191">
    <property type="entry name" value="YcgL-like"/>
    <property type="match status" value="1"/>
</dbReference>
<dbReference type="PROSITE" id="PS51648">
    <property type="entry name" value="YCGL"/>
    <property type="match status" value="1"/>
</dbReference>
<dbReference type="Pfam" id="PF05166">
    <property type="entry name" value="YcgL"/>
    <property type="match status" value="1"/>
</dbReference>
<dbReference type="RefSeq" id="WP_092855499.1">
    <property type="nucleotide sequence ID" value="NZ_FOYU01000001.1"/>
</dbReference>
<dbReference type="InterPro" id="IPR038068">
    <property type="entry name" value="YcgL-like_sf"/>
</dbReference>
<dbReference type="Gene3D" id="3.10.510.20">
    <property type="entry name" value="YcgL domain"/>
    <property type="match status" value="1"/>
</dbReference>
<reference evidence="4" key="1">
    <citation type="submission" date="2016-10" db="EMBL/GenBank/DDBJ databases">
        <authorList>
            <person name="Varghese N."/>
            <person name="Submissions S."/>
        </authorList>
    </citation>
    <scope>NUCLEOTIDE SEQUENCE [LARGE SCALE GENOMIC DNA]</scope>
    <source>
        <strain evidence="4">CGMCC 1.7285</strain>
    </source>
</reference>
<evidence type="ECO:0000313" key="3">
    <source>
        <dbReference type="EMBL" id="SFR42219.1"/>
    </source>
</evidence>
<protein>
    <recommendedName>
        <fullName evidence="1">YcgL domain-containing protein SAMN04488070_0797</fullName>
    </recommendedName>
</protein>